<name>A0ABP9DLI8_9BACT</name>
<dbReference type="InterPro" id="IPR052027">
    <property type="entry name" value="PspC"/>
</dbReference>
<keyword evidence="2" id="KW-1003">Cell membrane</keyword>
<dbReference type="PANTHER" id="PTHR33885">
    <property type="entry name" value="PHAGE SHOCK PROTEIN C"/>
    <property type="match status" value="1"/>
</dbReference>
<comment type="subcellular location">
    <subcellularLocation>
        <location evidence="1">Cell membrane</location>
        <topology evidence="1">Single-pass membrane protein</topology>
    </subcellularLocation>
</comment>
<dbReference type="Pfam" id="PF04024">
    <property type="entry name" value="PspC"/>
    <property type="match status" value="1"/>
</dbReference>
<dbReference type="EMBL" id="BAABJX010000067">
    <property type="protein sequence ID" value="GAA4851472.1"/>
    <property type="molecule type" value="Genomic_DNA"/>
</dbReference>
<reference evidence="9" key="1">
    <citation type="journal article" date="2019" name="Int. J. Syst. Evol. Microbiol.">
        <title>The Global Catalogue of Microorganisms (GCM) 10K type strain sequencing project: providing services to taxonomists for standard genome sequencing and annotation.</title>
        <authorList>
            <consortium name="The Broad Institute Genomics Platform"/>
            <consortium name="The Broad Institute Genome Sequencing Center for Infectious Disease"/>
            <person name="Wu L."/>
            <person name="Ma J."/>
        </authorList>
    </citation>
    <scope>NUCLEOTIDE SEQUENCE [LARGE SCALE GENOMIC DNA]</scope>
    <source>
        <strain evidence="9">JCM 18326</strain>
    </source>
</reference>
<evidence type="ECO:0000256" key="2">
    <source>
        <dbReference type="ARBA" id="ARBA00022475"/>
    </source>
</evidence>
<evidence type="ECO:0000313" key="8">
    <source>
        <dbReference type="EMBL" id="GAA4851472.1"/>
    </source>
</evidence>
<protein>
    <recommendedName>
        <fullName evidence="7">Phage shock protein PspC N-terminal domain-containing protein</fullName>
    </recommendedName>
</protein>
<feature type="transmembrane region" description="Helical" evidence="6">
    <location>
        <begin position="6"/>
        <end position="26"/>
    </location>
</feature>
<keyword evidence="4 6" id="KW-1133">Transmembrane helix</keyword>
<comment type="caution">
    <text evidence="8">The sequence shown here is derived from an EMBL/GenBank/DDBJ whole genome shotgun (WGS) entry which is preliminary data.</text>
</comment>
<evidence type="ECO:0000259" key="7">
    <source>
        <dbReference type="Pfam" id="PF04024"/>
    </source>
</evidence>
<feature type="transmembrane region" description="Helical" evidence="6">
    <location>
        <begin position="68"/>
        <end position="95"/>
    </location>
</feature>
<dbReference type="Proteomes" id="UP001500298">
    <property type="component" value="Unassembled WGS sequence"/>
</dbReference>
<sequence length="104" mass="11663">MPYYAYYLTLGIELFHYFVNVHSLLLKCQIINKASKIMTDKLVRSSTNKVLSGVCGGLGRYFQVDPTLVRLAFVFATIFGVGTPVVIYAILAFVVPQEEGFDNF</sequence>
<evidence type="ECO:0000313" key="9">
    <source>
        <dbReference type="Proteomes" id="UP001500298"/>
    </source>
</evidence>
<keyword evidence="9" id="KW-1185">Reference proteome</keyword>
<dbReference type="InterPro" id="IPR007168">
    <property type="entry name" value="Phageshock_PspC_N"/>
</dbReference>
<proteinExistence type="predicted"/>
<keyword evidence="3 6" id="KW-0812">Transmembrane</keyword>
<evidence type="ECO:0000256" key="4">
    <source>
        <dbReference type="ARBA" id="ARBA00022989"/>
    </source>
</evidence>
<feature type="domain" description="Phage shock protein PspC N-terminal" evidence="7">
    <location>
        <begin position="41"/>
        <end position="98"/>
    </location>
</feature>
<evidence type="ECO:0000256" key="1">
    <source>
        <dbReference type="ARBA" id="ARBA00004162"/>
    </source>
</evidence>
<gene>
    <name evidence="8" type="ORF">GCM10023331_40100</name>
</gene>
<evidence type="ECO:0000256" key="5">
    <source>
        <dbReference type="ARBA" id="ARBA00023136"/>
    </source>
</evidence>
<keyword evidence="5 6" id="KW-0472">Membrane</keyword>
<organism evidence="8 9">
    <name type="scientific">Algivirga pacifica</name>
    <dbReference type="NCBI Taxonomy" id="1162670"/>
    <lineage>
        <taxon>Bacteria</taxon>
        <taxon>Pseudomonadati</taxon>
        <taxon>Bacteroidota</taxon>
        <taxon>Cytophagia</taxon>
        <taxon>Cytophagales</taxon>
        <taxon>Flammeovirgaceae</taxon>
        <taxon>Algivirga</taxon>
    </lineage>
</organism>
<dbReference type="PANTHER" id="PTHR33885:SF3">
    <property type="entry name" value="PHAGE SHOCK PROTEIN C"/>
    <property type="match status" value="1"/>
</dbReference>
<evidence type="ECO:0000256" key="6">
    <source>
        <dbReference type="SAM" id="Phobius"/>
    </source>
</evidence>
<accession>A0ABP9DLI8</accession>
<evidence type="ECO:0000256" key="3">
    <source>
        <dbReference type="ARBA" id="ARBA00022692"/>
    </source>
</evidence>